<proteinExistence type="predicted"/>
<protein>
    <submittedName>
        <fullName evidence="1">Uncharacterized protein</fullName>
    </submittedName>
</protein>
<comment type="caution">
    <text evidence="1">The sequence shown here is derived from an EMBL/GenBank/DDBJ whole genome shotgun (WGS) entry which is preliminary data.</text>
</comment>
<dbReference type="EMBL" id="CM047745">
    <property type="protein sequence ID" value="KAJ0025289.1"/>
    <property type="molecule type" value="Genomic_DNA"/>
</dbReference>
<evidence type="ECO:0000313" key="1">
    <source>
        <dbReference type="EMBL" id="KAJ0025289.1"/>
    </source>
</evidence>
<name>A0ACC0XVN9_9ROSI</name>
<evidence type="ECO:0000313" key="2">
    <source>
        <dbReference type="Proteomes" id="UP001163603"/>
    </source>
</evidence>
<accession>A0ACC0XVN9</accession>
<organism evidence="1 2">
    <name type="scientific">Pistacia integerrima</name>
    <dbReference type="NCBI Taxonomy" id="434235"/>
    <lineage>
        <taxon>Eukaryota</taxon>
        <taxon>Viridiplantae</taxon>
        <taxon>Streptophyta</taxon>
        <taxon>Embryophyta</taxon>
        <taxon>Tracheophyta</taxon>
        <taxon>Spermatophyta</taxon>
        <taxon>Magnoliopsida</taxon>
        <taxon>eudicotyledons</taxon>
        <taxon>Gunneridae</taxon>
        <taxon>Pentapetalae</taxon>
        <taxon>rosids</taxon>
        <taxon>malvids</taxon>
        <taxon>Sapindales</taxon>
        <taxon>Anacardiaceae</taxon>
        <taxon>Pistacia</taxon>
    </lineage>
</organism>
<gene>
    <name evidence="1" type="ORF">Pint_09150</name>
</gene>
<sequence>MAPELDVNGGEVSSPKNLLNGHANADGSYVFVNGNDAVSDDHVQTDLNSDSNSTVELTDKQSKTNNANDEGEKVEASEVQDSLIRVTEGDVDQENEQLESRLGDHGVNVECNLKAGAEMPSVNDIVVVNDLVDSNDCAPQPNESSEKTEISADAAGEIPVTDPPGELGPEAASGPVADANLETLVVSDPAPDETEHAQETVVVNDLVCDSQETTTVQLNTTSEIANGTLPDVPVSINETTTEPDAPATISETATEPDAPATISETTTEPPASTIDGNLASTETEAPKLDMGNMVVNEVENGSVGTDESRPETETGIPSMVSEEKASTLTSDDSNLKSKVLEGVTQCVDSQIIPIDNAAVESSISGSKERESSLPSCPGADVTAGSEIENISAVSCTEMPVADVSESEVHSGSVETTCPGADVEAGSEIKNRSVVSCTDMPVDNVVVSESEVLDPEVVHVENGGIQSTGEEVQDNQEMQFPRGLSEEIGDRTCPEVEEKGTGEEEAEEKVSEDIDVKIFQKVEEKGNEEFDDKTCQEAEENGSEEVDDKTCQEAEENGSEEVDNKTCQEAEENGSEEIDEKTCQVEEKGTCQVEEKGTEEIDVKTCQEEEGRGSEKIDDKTGEIQFDNEGSDDKTCQEKVEIQEAEELTGKEKVEEVEGLTGEDRDDKICQVGEENENVEIRFGDHGASQEVESIDGTHRDETLTSTPEGSTADASEMQNAGVEVVKRPFYFLVKVPRYDDENLREQIKSAQLKVDEKTQSRDVIRAEIQRIRDTYKKYGDNIEAAVLEEKAARELLKSKRQEIDSLQAIINKVKNAISVEDIDGRIRNMEHKIAHETLPLKEEKQFIRDIKQLKQLREQFSSSMGKQDDVQQAFDQKDQIEERFKVCFYLLRKEADSLRENVLKAEAATQAAKKKQKNESERLKKFYAEFNVADEIRQEAYKHFQSLRKQAYDKNKYFWKYKDDIKQVNDLLSKGDKEGLQHLCVNQVETMLELWNSNNEFRKEYVNSNIRSTLRRLKTLDGRSLGPDEELPVVRSFVNNRVTKDNSVSQISTPQEVKTEQIVPVKSENKDDKPIPIVGEQKSQTAKSKRPAKPTHSANGLATVSGRDEIEEERDEEPKRTKEEEELARKAEELRKEEDTARLKEQRRLEEKVKAKEALERKKRIAEKAQARAVLRAQKEAEQKEKEKEKRARKKGKRKTAATDDSDLMNEGESVPSAETLVETPQSFEIKEKSVTVTKRPQKASQFTKQSKAKSIPLPLRNRGKRRMQTWMWAVISALVVVALFLLGNSSFPSKFGVKGFGF</sequence>
<reference evidence="2" key="1">
    <citation type="journal article" date="2023" name="G3 (Bethesda)">
        <title>Genome assembly and association tests identify interacting loci associated with vigor, precocity, and sex in interspecific pistachio rootstocks.</title>
        <authorList>
            <person name="Palmer W."/>
            <person name="Jacygrad E."/>
            <person name="Sagayaradj S."/>
            <person name="Cavanaugh K."/>
            <person name="Han R."/>
            <person name="Bertier L."/>
            <person name="Beede B."/>
            <person name="Kafkas S."/>
            <person name="Golino D."/>
            <person name="Preece J."/>
            <person name="Michelmore R."/>
        </authorList>
    </citation>
    <scope>NUCLEOTIDE SEQUENCE [LARGE SCALE GENOMIC DNA]</scope>
</reference>
<keyword evidence="2" id="KW-1185">Reference proteome</keyword>
<dbReference type="Proteomes" id="UP001163603">
    <property type="component" value="Chromosome 10"/>
</dbReference>